<name>A0AA89BFK7_9ASTE</name>
<dbReference type="EMBL" id="JAVXUP010000348">
    <property type="protein sequence ID" value="KAK3030211.1"/>
    <property type="molecule type" value="Genomic_DNA"/>
</dbReference>
<comment type="caution">
    <text evidence="1">The sequence shown here is derived from an EMBL/GenBank/DDBJ whole genome shotgun (WGS) entry which is preliminary data.</text>
</comment>
<reference evidence="1" key="1">
    <citation type="submission" date="2022-12" db="EMBL/GenBank/DDBJ databases">
        <title>Draft genome assemblies for two species of Escallonia (Escalloniales).</title>
        <authorList>
            <person name="Chanderbali A."/>
            <person name="Dervinis C."/>
            <person name="Anghel I."/>
            <person name="Soltis D."/>
            <person name="Soltis P."/>
            <person name="Zapata F."/>
        </authorList>
    </citation>
    <scope>NUCLEOTIDE SEQUENCE</scope>
    <source>
        <strain evidence="1">UCBG64.0493</strain>
        <tissue evidence="1">Leaf</tissue>
    </source>
</reference>
<sequence>MASDAKDYPMQIMKAQTNAISDMIWHLAPCIKELQGVEKQSAQKLLIVLGGDPNPTLKGMIRSFKSNEKPKCSVQPLCKWDWPAHKNKMNLSS</sequence>
<protein>
    <submittedName>
        <fullName evidence="1">Uncharacterized protein</fullName>
    </submittedName>
</protein>
<dbReference type="AlphaFoldDB" id="A0AA89BFK7"/>
<gene>
    <name evidence="1" type="ORF">RJ639_038721</name>
</gene>
<keyword evidence="2" id="KW-1185">Reference proteome</keyword>
<evidence type="ECO:0000313" key="1">
    <source>
        <dbReference type="EMBL" id="KAK3030211.1"/>
    </source>
</evidence>
<dbReference type="Proteomes" id="UP001188597">
    <property type="component" value="Unassembled WGS sequence"/>
</dbReference>
<evidence type="ECO:0000313" key="2">
    <source>
        <dbReference type="Proteomes" id="UP001188597"/>
    </source>
</evidence>
<accession>A0AA89BFK7</accession>
<proteinExistence type="predicted"/>
<organism evidence="1 2">
    <name type="scientific">Escallonia herrerae</name>
    <dbReference type="NCBI Taxonomy" id="1293975"/>
    <lineage>
        <taxon>Eukaryota</taxon>
        <taxon>Viridiplantae</taxon>
        <taxon>Streptophyta</taxon>
        <taxon>Embryophyta</taxon>
        <taxon>Tracheophyta</taxon>
        <taxon>Spermatophyta</taxon>
        <taxon>Magnoliopsida</taxon>
        <taxon>eudicotyledons</taxon>
        <taxon>Gunneridae</taxon>
        <taxon>Pentapetalae</taxon>
        <taxon>asterids</taxon>
        <taxon>campanulids</taxon>
        <taxon>Escalloniales</taxon>
        <taxon>Escalloniaceae</taxon>
        <taxon>Escallonia</taxon>
    </lineage>
</organism>